<dbReference type="Proteomes" id="UP001497497">
    <property type="component" value="Unassembled WGS sequence"/>
</dbReference>
<evidence type="ECO:0000313" key="3">
    <source>
        <dbReference type="Proteomes" id="UP001497497"/>
    </source>
</evidence>
<organism evidence="2 3">
    <name type="scientific">Lymnaea stagnalis</name>
    <name type="common">Great pond snail</name>
    <name type="synonym">Helix stagnalis</name>
    <dbReference type="NCBI Taxonomy" id="6523"/>
    <lineage>
        <taxon>Eukaryota</taxon>
        <taxon>Metazoa</taxon>
        <taxon>Spiralia</taxon>
        <taxon>Lophotrochozoa</taxon>
        <taxon>Mollusca</taxon>
        <taxon>Gastropoda</taxon>
        <taxon>Heterobranchia</taxon>
        <taxon>Euthyneura</taxon>
        <taxon>Panpulmonata</taxon>
        <taxon>Hygrophila</taxon>
        <taxon>Lymnaeoidea</taxon>
        <taxon>Lymnaeidae</taxon>
        <taxon>Lymnaea</taxon>
    </lineage>
</organism>
<proteinExistence type="predicted"/>
<feature type="compositionally biased region" description="Basic and acidic residues" evidence="1">
    <location>
        <begin position="63"/>
        <end position="74"/>
    </location>
</feature>
<feature type="non-terminal residue" evidence="2">
    <location>
        <position position="1"/>
    </location>
</feature>
<dbReference type="EMBL" id="CAXITT010000370">
    <property type="protein sequence ID" value="CAL1540083.1"/>
    <property type="molecule type" value="Genomic_DNA"/>
</dbReference>
<gene>
    <name evidence="2" type="ORF">GSLYS_00013816001</name>
</gene>
<evidence type="ECO:0000256" key="1">
    <source>
        <dbReference type="SAM" id="MobiDB-lite"/>
    </source>
</evidence>
<evidence type="ECO:0000313" key="2">
    <source>
        <dbReference type="EMBL" id="CAL1540083.1"/>
    </source>
</evidence>
<sequence length="156" mass="17987">LQERQNACCTAAAQQLYKLPKSVPGSQQQKTPLNLLQQRQHQHLRLYPGQHRQLSPPVLFPSDLRDEPEPRAAEKQSFPAFHESSSNDLLSDLFADPLLVERIAINQIRQQFLIHQANCLMRDTAMWALRDSVYGNDMEYYASLYRIKIKDILIGT</sequence>
<protein>
    <submittedName>
        <fullName evidence="2">Uncharacterized protein</fullName>
    </submittedName>
</protein>
<accession>A0AAV2I6Q8</accession>
<feature type="non-terminal residue" evidence="2">
    <location>
        <position position="156"/>
    </location>
</feature>
<dbReference type="AlphaFoldDB" id="A0AAV2I6Q8"/>
<keyword evidence="3" id="KW-1185">Reference proteome</keyword>
<name>A0AAV2I6Q8_LYMST</name>
<reference evidence="2 3" key="1">
    <citation type="submission" date="2024-04" db="EMBL/GenBank/DDBJ databases">
        <authorList>
            <consortium name="Genoscope - CEA"/>
            <person name="William W."/>
        </authorList>
    </citation>
    <scope>NUCLEOTIDE SEQUENCE [LARGE SCALE GENOMIC DNA]</scope>
</reference>
<feature type="region of interest" description="Disordered" evidence="1">
    <location>
        <begin position="51"/>
        <end position="78"/>
    </location>
</feature>
<comment type="caution">
    <text evidence="2">The sequence shown here is derived from an EMBL/GenBank/DDBJ whole genome shotgun (WGS) entry which is preliminary data.</text>
</comment>